<organism evidence="2 3">
    <name type="scientific">Brachionus plicatilis</name>
    <name type="common">Marine rotifer</name>
    <name type="synonym">Brachionus muelleri</name>
    <dbReference type="NCBI Taxonomy" id="10195"/>
    <lineage>
        <taxon>Eukaryota</taxon>
        <taxon>Metazoa</taxon>
        <taxon>Spiralia</taxon>
        <taxon>Gnathifera</taxon>
        <taxon>Rotifera</taxon>
        <taxon>Eurotatoria</taxon>
        <taxon>Monogononta</taxon>
        <taxon>Pseudotrocha</taxon>
        <taxon>Ploima</taxon>
        <taxon>Brachionidae</taxon>
        <taxon>Brachionus</taxon>
    </lineage>
</organism>
<accession>A0A3M7SUL0</accession>
<dbReference type="AlphaFoldDB" id="A0A3M7SUL0"/>
<reference evidence="2 3" key="1">
    <citation type="journal article" date="2018" name="Sci. Rep.">
        <title>Genomic signatures of local adaptation to the degree of environmental predictability in rotifers.</title>
        <authorList>
            <person name="Franch-Gras L."/>
            <person name="Hahn C."/>
            <person name="Garcia-Roger E.M."/>
            <person name="Carmona M.J."/>
            <person name="Serra M."/>
            <person name="Gomez A."/>
        </authorList>
    </citation>
    <scope>NUCLEOTIDE SEQUENCE [LARGE SCALE GENOMIC DNA]</scope>
    <source>
        <strain evidence="2">HYR1</strain>
    </source>
</reference>
<keyword evidence="1" id="KW-1133">Transmembrane helix</keyword>
<dbReference type="Proteomes" id="UP000276133">
    <property type="component" value="Unassembled WGS sequence"/>
</dbReference>
<sequence>MTVLLNKDQLRPPDSRLLKLKIVLFQLKYIFLSLKIIFASFKFKNKNGVKMTPAFKKNH</sequence>
<comment type="caution">
    <text evidence="2">The sequence shown here is derived from an EMBL/GenBank/DDBJ whole genome shotgun (WGS) entry which is preliminary data.</text>
</comment>
<gene>
    <name evidence="2" type="ORF">BpHYR1_043647</name>
</gene>
<name>A0A3M7SUL0_BRAPC</name>
<keyword evidence="1" id="KW-0472">Membrane</keyword>
<protein>
    <submittedName>
        <fullName evidence="2">Uncharacterized protein</fullName>
    </submittedName>
</protein>
<evidence type="ECO:0000313" key="3">
    <source>
        <dbReference type="Proteomes" id="UP000276133"/>
    </source>
</evidence>
<keyword evidence="1" id="KW-0812">Transmembrane</keyword>
<proteinExistence type="predicted"/>
<evidence type="ECO:0000256" key="1">
    <source>
        <dbReference type="SAM" id="Phobius"/>
    </source>
</evidence>
<dbReference type="EMBL" id="REGN01000761">
    <property type="protein sequence ID" value="RNA39317.1"/>
    <property type="molecule type" value="Genomic_DNA"/>
</dbReference>
<keyword evidence="3" id="KW-1185">Reference proteome</keyword>
<feature type="transmembrane region" description="Helical" evidence="1">
    <location>
        <begin position="20"/>
        <end position="41"/>
    </location>
</feature>
<evidence type="ECO:0000313" key="2">
    <source>
        <dbReference type="EMBL" id="RNA39317.1"/>
    </source>
</evidence>